<evidence type="ECO:0000256" key="1">
    <source>
        <dbReference type="ARBA" id="ARBA00022598"/>
    </source>
</evidence>
<evidence type="ECO:0000256" key="3">
    <source>
        <dbReference type="ARBA" id="ARBA00022840"/>
    </source>
</evidence>
<dbReference type="PANTHER" id="PTHR18866:SF33">
    <property type="entry name" value="METHYLCROTONOYL-COA CARBOXYLASE SUBUNIT ALPHA, MITOCHONDRIAL-RELATED"/>
    <property type="match status" value="1"/>
</dbReference>
<reference evidence="6 7" key="1">
    <citation type="submission" date="2018-06" db="EMBL/GenBank/DDBJ databases">
        <authorList>
            <consortium name="Pathogen Informatics"/>
            <person name="Doyle S."/>
        </authorList>
    </citation>
    <scope>NUCLEOTIDE SEQUENCE [LARGE SCALE GENOMIC DNA]</scope>
    <source>
        <strain evidence="6 7">NCTC10860</strain>
    </source>
</reference>
<evidence type="ECO:0000256" key="2">
    <source>
        <dbReference type="ARBA" id="ARBA00022741"/>
    </source>
</evidence>
<dbReference type="InterPro" id="IPR011764">
    <property type="entry name" value="Biotin_carboxylation_dom"/>
</dbReference>
<dbReference type="InterPro" id="IPR005481">
    <property type="entry name" value="BC-like_N"/>
</dbReference>
<keyword evidence="4" id="KW-0092">Biotin</keyword>
<keyword evidence="2" id="KW-0547">Nucleotide-binding</keyword>
<dbReference type="EMBL" id="UGUW01000004">
    <property type="protein sequence ID" value="SUD60381.1"/>
    <property type="molecule type" value="Genomic_DNA"/>
</dbReference>
<evidence type="ECO:0000259" key="5">
    <source>
        <dbReference type="PROSITE" id="PS50979"/>
    </source>
</evidence>
<gene>
    <name evidence="6" type="primary">accA1_1</name>
    <name evidence="6" type="ORF">NCTC10860_02721</name>
</gene>
<evidence type="ECO:0000313" key="6">
    <source>
        <dbReference type="EMBL" id="SUD60381.1"/>
    </source>
</evidence>
<accession>A0A379K8E5</accession>
<protein>
    <submittedName>
        <fullName evidence="6">3-methylcrotonoyl-CoA carboxylase subunit alpha</fullName>
        <ecNumber evidence="6">6.4.1.4</ecNumber>
    </submittedName>
</protein>
<organism evidence="6 7">
    <name type="scientific">Ectopseudomonas oleovorans</name>
    <name type="common">Pseudomonas oleovorans</name>
    <dbReference type="NCBI Taxonomy" id="301"/>
    <lineage>
        <taxon>Bacteria</taxon>
        <taxon>Pseudomonadati</taxon>
        <taxon>Pseudomonadota</taxon>
        <taxon>Gammaproteobacteria</taxon>
        <taxon>Pseudomonadales</taxon>
        <taxon>Pseudomonadaceae</taxon>
        <taxon>Ectopseudomonas</taxon>
    </lineage>
</organism>
<feature type="domain" description="Biotin carboxylation" evidence="5">
    <location>
        <begin position="1"/>
        <end position="99"/>
    </location>
</feature>
<dbReference type="InterPro" id="IPR016185">
    <property type="entry name" value="PreATP-grasp_dom_sf"/>
</dbReference>
<dbReference type="PROSITE" id="PS50979">
    <property type="entry name" value="BC"/>
    <property type="match status" value="1"/>
</dbReference>
<dbReference type="GO" id="GO:0004485">
    <property type="term" value="F:methylcrotonoyl-CoA carboxylase activity"/>
    <property type="evidence" value="ECO:0007669"/>
    <property type="project" value="UniProtKB-EC"/>
</dbReference>
<keyword evidence="1 6" id="KW-0436">Ligase</keyword>
<proteinExistence type="predicted"/>
<evidence type="ECO:0000256" key="4">
    <source>
        <dbReference type="ARBA" id="ARBA00023267"/>
    </source>
</evidence>
<dbReference type="Proteomes" id="UP000254084">
    <property type="component" value="Unassembled WGS sequence"/>
</dbReference>
<dbReference type="InterPro" id="IPR050856">
    <property type="entry name" value="Biotin_carboxylase_complex"/>
</dbReference>
<keyword evidence="3" id="KW-0067">ATP-binding</keyword>
<dbReference type="AlphaFoldDB" id="A0A379K8E5"/>
<dbReference type="GO" id="GO:0005524">
    <property type="term" value="F:ATP binding"/>
    <property type="evidence" value="ECO:0007669"/>
    <property type="project" value="UniProtKB-KW"/>
</dbReference>
<dbReference type="SUPFAM" id="SSF52440">
    <property type="entry name" value="PreATP-grasp domain"/>
    <property type="match status" value="1"/>
</dbReference>
<name>A0A379K8E5_ECTOL</name>
<dbReference type="Gene3D" id="3.40.50.20">
    <property type="match status" value="1"/>
</dbReference>
<dbReference type="Pfam" id="PF00289">
    <property type="entry name" value="Biotin_carb_N"/>
    <property type="match status" value="1"/>
</dbReference>
<sequence>MIDTLLVANRGEIACRVMRTAKAMGIRTVAVHSAIDANARHVREADMAVNLGGAKPGESYLLIDKIIAAAKAAARRPFTPATVFSRRTPASPAPSNRSD</sequence>
<dbReference type="PANTHER" id="PTHR18866">
    <property type="entry name" value="CARBOXYLASE:PYRUVATE/ACETYL-COA/PROPIONYL-COA CARBOXYLASE"/>
    <property type="match status" value="1"/>
</dbReference>
<evidence type="ECO:0000313" key="7">
    <source>
        <dbReference type="Proteomes" id="UP000254084"/>
    </source>
</evidence>
<dbReference type="EC" id="6.4.1.4" evidence="6"/>